<keyword evidence="2" id="KW-1185">Reference proteome</keyword>
<proteinExistence type="predicted"/>
<name>A0A3D9C961_9FLAO</name>
<dbReference type="EMBL" id="QNVT01000009">
    <property type="protein sequence ID" value="REC62299.1"/>
    <property type="molecule type" value="Genomic_DNA"/>
</dbReference>
<reference evidence="2" key="1">
    <citation type="submission" date="2018-06" db="EMBL/GenBank/DDBJ databases">
        <authorList>
            <person name="Lum Nde A."/>
            <person name="Hugo C."/>
        </authorList>
    </citation>
    <scope>NUCLEOTIDE SEQUENCE [LARGE SCALE GENOMIC DNA]</scope>
    <source>
        <strain evidence="2">1_F178</strain>
    </source>
</reference>
<dbReference type="AlphaFoldDB" id="A0A3D9C961"/>
<evidence type="ECO:0000313" key="1">
    <source>
        <dbReference type="EMBL" id="REC62299.1"/>
    </source>
</evidence>
<dbReference type="Proteomes" id="UP000256686">
    <property type="component" value="Unassembled WGS sequence"/>
</dbReference>
<gene>
    <name evidence="1" type="ORF">DRF65_11335</name>
</gene>
<evidence type="ECO:0000313" key="2">
    <source>
        <dbReference type="Proteomes" id="UP000256686"/>
    </source>
</evidence>
<comment type="caution">
    <text evidence="1">The sequence shown here is derived from an EMBL/GenBank/DDBJ whole genome shotgun (WGS) entry which is preliminary data.</text>
</comment>
<protein>
    <submittedName>
        <fullName evidence="1">Uncharacterized protein</fullName>
    </submittedName>
</protein>
<sequence>MNSLYFTLPFYFDDDLQELRLEDRTVIFPLIVRVYNEEAQLIRQEGLE</sequence>
<accession>A0A3D9C961</accession>
<organism evidence="1 2">
    <name type="scientific">Chryseobacterium pennae</name>
    <dbReference type="NCBI Taxonomy" id="2258962"/>
    <lineage>
        <taxon>Bacteria</taxon>
        <taxon>Pseudomonadati</taxon>
        <taxon>Bacteroidota</taxon>
        <taxon>Flavobacteriia</taxon>
        <taxon>Flavobacteriales</taxon>
        <taxon>Weeksellaceae</taxon>
        <taxon>Chryseobacterium group</taxon>
        <taxon>Chryseobacterium</taxon>
    </lineage>
</organism>